<keyword evidence="1" id="KW-0456">Lyase</keyword>
<dbReference type="InterPro" id="IPR013785">
    <property type="entry name" value="Aldolase_TIM"/>
</dbReference>
<dbReference type="Pfam" id="PF00701">
    <property type="entry name" value="DHDPS"/>
    <property type="match status" value="1"/>
</dbReference>
<dbReference type="Proteomes" id="UP000311382">
    <property type="component" value="Unassembled WGS sequence"/>
</dbReference>
<dbReference type="AlphaFoldDB" id="A0A5C5FPU6"/>
<organism evidence="2 3">
    <name type="scientific">Rhodotorula diobovata</name>
    <dbReference type="NCBI Taxonomy" id="5288"/>
    <lineage>
        <taxon>Eukaryota</taxon>
        <taxon>Fungi</taxon>
        <taxon>Dikarya</taxon>
        <taxon>Basidiomycota</taxon>
        <taxon>Pucciniomycotina</taxon>
        <taxon>Microbotryomycetes</taxon>
        <taxon>Sporidiobolales</taxon>
        <taxon>Sporidiobolaceae</taxon>
        <taxon>Rhodotorula</taxon>
    </lineage>
</organism>
<dbReference type="PRINTS" id="PR00146">
    <property type="entry name" value="DHPICSNTHASE"/>
</dbReference>
<dbReference type="CDD" id="cd00408">
    <property type="entry name" value="DHDPS-like"/>
    <property type="match status" value="1"/>
</dbReference>
<dbReference type="SMART" id="SM01130">
    <property type="entry name" value="DHDPS"/>
    <property type="match status" value="1"/>
</dbReference>
<comment type="caution">
    <text evidence="2">The sequence shown here is derived from an EMBL/GenBank/DDBJ whole genome shotgun (WGS) entry which is preliminary data.</text>
</comment>
<keyword evidence="3" id="KW-1185">Reference proteome</keyword>
<dbReference type="EMBL" id="SOZI01000164">
    <property type="protein sequence ID" value="TNY17964.1"/>
    <property type="molecule type" value="Genomic_DNA"/>
</dbReference>
<dbReference type="OrthoDB" id="191315at2759"/>
<sequence>MPSKFGRSVPHGVYVPLYTFFHADESLDLESYKRHVQFVAGAGVGIVALGSSGEAVHLSRDERNAVVSATREVLDADSALKNIPLIVGTSASSTRETIEFTKDAARLGADFAMVIAPGYFAGTLHKQALKQFFIDVAQASPVPIMVYNYPGAAAGIDIDSDLMREIAAAAPNAVGTKLTCVAVGKLSRITTLRDDFAVFGGFVD</sequence>
<dbReference type="SUPFAM" id="SSF51569">
    <property type="entry name" value="Aldolase"/>
    <property type="match status" value="1"/>
</dbReference>
<dbReference type="InterPro" id="IPR002220">
    <property type="entry name" value="DapA-like"/>
</dbReference>
<name>A0A5C5FPU6_9BASI</name>
<dbReference type="PANTHER" id="PTHR12128">
    <property type="entry name" value="DIHYDRODIPICOLINATE SYNTHASE"/>
    <property type="match status" value="1"/>
</dbReference>
<dbReference type="PANTHER" id="PTHR12128:SF66">
    <property type="entry name" value="4-HYDROXY-2-OXOGLUTARATE ALDOLASE, MITOCHONDRIAL"/>
    <property type="match status" value="1"/>
</dbReference>
<reference evidence="2 3" key="1">
    <citation type="submission" date="2019-03" db="EMBL/GenBank/DDBJ databases">
        <title>Rhodosporidium diobovatum UCD-FST 08-225 genome sequencing, assembly, and annotation.</title>
        <authorList>
            <person name="Fakankun I.U."/>
            <person name="Fristensky B."/>
            <person name="Levin D.B."/>
        </authorList>
    </citation>
    <scope>NUCLEOTIDE SEQUENCE [LARGE SCALE GENOMIC DNA]</scope>
    <source>
        <strain evidence="2 3">UCD-FST 08-225</strain>
    </source>
</reference>
<gene>
    <name evidence="2" type="ORF">DMC30DRAFT_404412</name>
</gene>
<evidence type="ECO:0000256" key="1">
    <source>
        <dbReference type="ARBA" id="ARBA00023239"/>
    </source>
</evidence>
<evidence type="ECO:0008006" key="4">
    <source>
        <dbReference type="Google" id="ProtNLM"/>
    </source>
</evidence>
<dbReference type="STRING" id="5288.A0A5C5FPU6"/>
<evidence type="ECO:0000313" key="2">
    <source>
        <dbReference type="EMBL" id="TNY17964.1"/>
    </source>
</evidence>
<dbReference type="GO" id="GO:0008840">
    <property type="term" value="F:4-hydroxy-tetrahydrodipicolinate synthase activity"/>
    <property type="evidence" value="ECO:0007669"/>
    <property type="project" value="TreeGrafter"/>
</dbReference>
<dbReference type="Gene3D" id="3.20.20.70">
    <property type="entry name" value="Aldolase class I"/>
    <property type="match status" value="1"/>
</dbReference>
<evidence type="ECO:0000313" key="3">
    <source>
        <dbReference type="Proteomes" id="UP000311382"/>
    </source>
</evidence>
<protein>
    <recommendedName>
        <fullName evidence="4">Dihydrodipicolinate synthase</fullName>
    </recommendedName>
</protein>
<accession>A0A5C5FPU6</accession>
<proteinExistence type="predicted"/>